<keyword evidence="8 11" id="KW-0175">Coiled coil</keyword>
<feature type="repeat" description="WD" evidence="12">
    <location>
        <begin position="473"/>
        <end position="514"/>
    </location>
</feature>
<evidence type="ECO:0000256" key="5">
    <source>
        <dbReference type="ARBA" id="ARBA00022701"/>
    </source>
</evidence>
<comment type="function">
    <text evidence="11">Positively regulates the activity of the minus-end directed microtubule motor protein dynein. May enhance dynein-mediated microtubule sliding by targeting dynein to the microtubule plus end. Required for nuclear migration during vegetative growth as well as development. Required for retrograde early endosome (EE) transport from the hyphal tip. Required for localization of dynein to the mitotic spindle poles. Recruits additional proteins to the dynein complex at SPBs.</text>
</comment>
<dbReference type="InterPro" id="IPR019775">
    <property type="entry name" value="WD40_repeat_CS"/>
</dbReference>
<evidence type="ECO:0000313" key="15">
    <source>
        <dbReference type="EMBL" id="KAF2479200.1"/>
    </source>
</evidence>
<dbReference type="GO" id="GO:0023052">
    <property type="term" value="P:signaling"/>
    <property type="evidence" value="ECO:0007669"/>
    <property type="project" value="UniProtKB-ARBA"/>
</dbReference>
<evidence type="ECO:0000256" key="4">
    <source>
        <dbReference type="ARBA" id="ARBA00022618"/>
    </source>
</evidence>
<evidence type="ECO:0000256" key="9">
    <source>
        <dbReference type="ARBA" id="ARBA00023212"/>
    </source>
</evidence>
<evidence type="ECO:0000256" key="8">
    <source>
        <dbReference type="ARBA" id="ARBA00023054"/>
    </source>
</evidence>
<dbReference type="Pfam" id="PF24951">
    <property type="entry name" value="LisH_PAC1"/>
    <property type="match status" value="1"/>
</dbReference>
<keyword evidence="1 11" id="KW-0813">Transport</keyword>
<dbReference type="EMBL" id="MU001642">
    <property type="protein sequence ID" value="KAF2479200.1"/>
    <property type="molecule type" value="Genomic_DNA"/>
</dbReference>
<keyword evidence="5 11" id="KW-0493">Microtubule</keyword>
<sequence length="698" mass="76331">MYYQRYLWSICNRREWPEPEYKAWQTSHGHYCIVRVNNREYTTGLPFTTHAGAQENAAAQAWMICRAFSANDGMLPGQRPGQVAPNGIQQGKRVAIGEGRRKAAVPLPALPRDEVVMSEQVERAALLSPHRLSSSSDEDGSSPFSSPRDSLRSSVGESSGSARSSMTSVEGISPKTSASNSPSNSVNNSPRNSADNSPRNSPRDSVMEMSLLDGAEPMPQYGKPAQRHSYSKRGKIHKSLISYLNASGYTKSAQQIRDELNLPESSFDAATAKKYEGLLEKKWTSVVRLQKKIMDLESKASQLQHELDNATPSSLAARRNHDPATWLPRAPARHTLQSHRQPITCVAFHPLFSSLASGSEDCTIKIWDYELGELERTLKSHTKAVLDVDFGGPRGNTLLASCSSDLTIKLWDPAEEYKNIRTLPGHDHSVSSVRFIPSGAAGAPLSGNLLASASRDKTIRIWDVTTGYCLRTLRGHADWVRSLSPTFDGRWLLSTSSDQTSRMWDLSQPDSNTMKQTFTAHEHVVECCAFAPPTSYPHLAALAGLKKPPPASSSAEFVATGGRDKLIKLYSTNGVCIKTLTGHDNWIRALAFHPGGKYLLSCSDDKTVRCWDLAQEGKCVRTVEAADHFVSCLRWAPSIYKEAPARESIGGGATTNGTTTTTTTMANGTKEEGGGVKEQIRCMLACGSVDLNVRVFTA</sequence>
<dbReference type="Gene3D" id="2.130.10.10">
    <property type="entry name" value="YVTN repeat-like/Quinoprotein amine dehydrogenase"/>
    <property type="match status" value="1"/>
</dbReference>
<dbReference type="InterPro" id="IPR001680">
    <property type="entry name" value="WD40_rpt"/>
</dbReference>
<name>A0A6A6PGU1_9PEZI</name>
<dbReference type="PRINTS" id="PR00320">
    <property type="entry name" value="GPROTEINBRPT"/>
</dbReference>
<dbReference type="Gene3D" id="1.20.960.30">
    <property type="match status" value="1"/>
</dbReference>
<evidence type="ECO:0000313" key="16">
    <source>
        <dbReference type="Proteomes" id="UP000799767"/>
    </source>
</evidence>
<evidence type="ECO:0000256" key="1">
    <source>
        <dbReference type="ARBA" id="ARBA00022448"/>
    </source>
</evidence>
<dbReference type="InterPro" id="IPR020472">
    <property type="entry name" value="WD40_PAC1"/>
</dbReference>
<dbReference type="GO" id="GO:0005874">
    <property type="term" value="C:microtubule"/>
    <property type="evidence" value="ECO:0007669"/>
    <property type="project" value="UniProtKB-KW"/>
</dbReference>
<keyword evidence="2 11" id="KW-0963">Cytoplasm</keyword>
<dbReference type="GO" id="GO:0051301">
    <property type="term" value="P:cell division"/>
    <property type="evidence" value="ECO:0007669"/>
    <property type="project" value="UniProtKB-KW"/>
</dbReference>
<keyword evidence="3 12" id="KW-0853">WD repeat</keyword>
<dbReference type="GO" id="GO:0005737">
    <property type="term" value="C:cytoplasm"/>
    <property type="evidence" value="ECO:0007669"/>
    <property type="project" value="UniProtKB-UniRule"/>
</dbReference>
<evidence type="ECO:0000256" key="7">
    <source>
        <dbReference type="ARBA" id="ARBA00022776"/>
    </source>
</evidence>
<dbReference type="InterPro" id="IPR017252">
    <property type="entry name" value="Dynein_regulator_LIS1"/>
</dbReference>
<dbReference type="Proteomes" id="UP000799767">
    <property type="component" value="Unassembled WGS sequence"/>
</dbReference>
<dbReference type="SUPFAM" id="SSF50978">
    <property type="entry name" value="WD40 repeat-like"/>
    <property type="match status" value="1"/>
</dbReference>
<feature type="domain" description="PAC1-like LisH-like dimerisation" evidence="14">
    <location>
        <begin position="236"/>
        <end position="265"/>
    </location>
</feature>
<dbReference type="InterPro" id="IPR015943">
    <property type="entry name" value="WD40/YVTN_repeat-like_dom_sf"/>
</dbReference>
<feature type="repeat" description="WD" evidence="12">
    <location>
        <begin position="580"/>
        <end position="613"/>
    </location>
</feature>
<feature type="compositionally biased region" description="Low complexity" evidence="13">
    <location>
        <begin position="141"/>
        <end position="193"/>
    </location>
</feature>
<feature type="region of interest" description="Disordered" evidence="13">
    <location>
        <begin position="647"/>
        <end position="672"/>
    </location>
</feature>
<dbReference type="SMART" id="SM00320">
    <property type="entry name" value="WD40"/>
    <property type="match status" value="7"/>
</dbReference>
<comment type="subunit">
    <text evidence="11">Self-associates. Interacts with NDL1 and dynein.</text>
</comment>
<dbReference type="PANTHER" id="PTHR19848">
    <property type="entry name" value="WD40 REPEAT PROTEIN"/>
    <property type="match status" value="1"/>
</dbReference>
<dbReference type="OrthoDB" id="10264588at2759"/>
<evidence type="ECO:0000256" key="2">
    <source>
        <dbReference type="ARBA" id="ARBA00022490"/>
    </source>
</evidence>
<dbReference type="InterPro" id="IPR037190">
    <property type="entry name" value="LIS1_N"/>
</dbReference>
<dbReference type="GO" id="GO:0000922">
    <property type="term" value="C:spindle pole"/>
    <property type="evidence" value="ECO:0007669"/>
    <property type="project" value="UniProtKB-SubCell"/>
</dbReference>
<keyword evidence="16" id="KW-1185">Reference proteome</keyword>
<dbReference type="GO" id="GO:0051012">
    <property type="term" value="P:microtubule sliding"/>
    <property type="evidence" value="ECO:0007669"/>
    <property type="project" value="UniProtKB-UniRule"/>
</dbReference>
<dbReference type="InterPro" id="IPR036322">
    <property type="entry name" value="WD40_repeat_dom_sf"/>
</dbReference>
<evidence type="ECO:0000256" key="6">
    <source>
        <dbReference type="ARBA" id="ARBA00022737"/>
    </source>
</evidence>
<evidence type="ECO:0000256" key="13">
    <source>
        <dbReference type="SAM" id="MobiDB-lite"/>
    </source>
</evidence>
<feature type="repeat" description="WD" evidence="12">
    <location>
        <begin position="378"/>
        <end position="412"/>
    </location>
</feature>
<keyword evidence="6" id="KW-0677">Repeat</keyword>
<dbReference type="InterPro" id="IPR056795">
    <property type="entry name" value="PAC1-like_LisH-like_dom"/>
</dbReference>
<accession>A0A6A6PGU1</accession>
<keyword evidence="4 11" id="KW-0132">Cell division</keyword>
<keyword evidence="9 11" id="KW-0206">Cytoskeleton</keyword>
<dbReference type="GO" id="GO:0005875">
    <property type="term" value="C:microtubule associated complex"/>
    <property type="evidence" value="ECO:0007669"/>
    <property type="project" value="UniProtKB-UniRule"/>
</dbReference>
<dbReference type="AlphaFoldDB" id="A0A6A6PGU1"/>
<evidence type="ECO:0000256" key="11">
    <source>
        <dbReference type="HAMAP-Rule" id="MF_03141"/>
    </source>
</evidence>
<dbReference type="GO" id="GO:0007154">
    <property type="term" value="P:cell communication"/>
    <property type="evidence" value="ECO:0007669"/>
    <property type="project" value="UniProtKB-ARBA"/>
</dbReference>
<dbReference type="GO" id="GO:0000132">
    <property type="term" value="P:establishment of mitotic spindle orientation"/>
    <property type="evidence" value="ECO:0007669"/>
    <property type="project" value="UniProtKB-UniRule"/>
</dbReference>
<dbReference type="Gene3D" id="3.30.160.20">
    <property type="match status" value="1"/>
</dbReference>
<feature type="repeat" description="WD" evidence="12">
    <location>
        <begin position="336"/>
        <end position="377"/>
    </location>
</feature>
<dbReference type="SUPFAM" id="SSF109925">
    <property type="entry name" value="Lissencephaly-1 protein (Lis-1, PAF-AH alpha) N-terminal domain"/>
    <property type="match status" value="1"/>
</dbReference>
<dbReference type="GO" id="GO:0070840">
    <property type="term" value="F:dynein complex binding"/>
    <property type="evidence" value="ECO:0007669"/>
    <property type="project" value="UniProtKB-UniRule"/>
</dbReference>
<feature type="compositionally biased region" description="Low complexity" evidence="13">
    <location>
        <begin position="655"/>
        <end position="668"/>
    </location>
</feature>
<keyword evidence="7 11" id="KW-0498">Mitosis</keyword>
<dbReference type="SUPFAM" id="SSF54768">
    <property type="entry name" value="dsRNA-binding domain-like"/>
    <property type="match status" value="1"/>
</dbReference>
<evidence type="ECO:0000256" key="12">
    <source>
        <dbReference type="PROSITE-ProRule" id="PRU00221"/>
    </source>
</evidence>
<evidence type="ECO:0000256" key="10">
    <source>
        <dbReference type="ARBA" id="ARBA00023306"/>
    </source>
</evidence>
<dbReference type="CDD" id="cd00200">
    <property type="entry name" value="WD40"/>
    <property type="match status" value="1"/>
</dbReference>
<protein>
    <recommendedName>
        <fullName evidence="11">Nuclear distribution protein PAC1</fullName>
    </recommendedName>
    <alternativeName>
        <fullName evidence="11">Lissencephaly-1 homolog</fullName>
        <shortName evidence="11">LIS-1</shortName>
    </alternativeName>
    <alternativeName>
        <fullName evidence="11">nudF homolog</fullName>
    </alternativeName>
</protein>
<dbReference type="FunFam" id="1.20.960.30:FF:000002">
    <property type="entry name" value="Platelet-activating factor acetylhydrolase ib"/>
    <property type="match status" value="1"/>
</dbReference>
<proteinExistence type="inferred from homology"/>
<dbReference type="PROSITE" id="PS50082">
    <property type="entry name" value="WD_REPEATS_2"/>
    <property type="match status" value="5"/>
</dbReference>
<organism evidence="15 16">
    <name type="scientific">Neohortaea acidophila</name>
    <dbReference type="NCBI Taxonomy" id="245834"/>
    <lineage>
        <taxon>Eukaryota</taxon>
        <taxon>Fungi</taxon>
        <taxon>Dikarya</taxon>
        <taxon>Ascomycota</taxon>
        <taxon>Pezizomycotina</taxon>
        <taxon>Dothideomycetes</taxon>
        <taxon>Dothideomycetidae</taxon>
        <taxon>Mycosphaerellales</taxon>
        <taxon>Teratosphaeriaceae</taxon>
        <taxon>Neohortaea</taxon>
    </lineage>
</organism>
<dbReference type="PANTHER" id="PTHR19848:SF8">
    <property type="entry name" value="F-BOX AND WD REPEAT DOMAIN CONTAINING 7"/>
    <property type="match status" value="1"/>
</dbReference>
<comment type="subcellular location">
    <subcellularLocation>
        <location evidence="11">Cytoplasm</location>
        <location evidence="11">Cytoskeleton</location>
    </subcellularLocation>
    <subcellularLocation>
        <location evidence="11">Cytoplasm</location>
        <location evidence="11">Cytoskeleton</location>
        <location evidence="11">Spindle pole</location>
    </subcellularLocation>
    <text evidence="11">Localizes to the plus ends of microtubules at the hyphal tip and the mitotic spindle poles.</text>
</comment>
<feature type="repeat" description="WD" evidence="12">
    <location>
        <begin position="423"/>
        <end position="472"/>
    </location>
</feature>
<reference evidence="15" key="1">
    <citation type="journal article" date="2020" name="Stud. Mycol.">
        <title>101 Dothideomycetes genomes: a test case for predicting lifestyles and emergence of pathogens.</title>
        <authorList>
            <person name="Haridas S."/>
            <person name="Albert R."/>
            <person name="Binder M."/>
            <person name="Bloem J."/>
            <person name="Labutti K."/>
            <person name="Salamov A."/>
            <person name="Andreopoulos B."/>
            <person name="Baker S."/>
            <person name="Barry K."/>
            <person name="Bills G."/>
            <person name="Bluhm B."/>
            <person name="Cannon C."/>
            <person name="Castanera R."/>
            <person name="Culley D."/>
            <person name="Daum C."/>
            <person name="Ezra D."/>
            <person name="Gonzalez J."/>
            <person name="Henrissat B."/>
            <person name="Kuo A."/>
            <person name="Liang C."/>
            <person name="Lipzen A."/>
            <person name="Lutzoni F."/>
            <person name="Magnuson J."/>
            <person name="Mondo S."/>
            <person name="Nolan M."/>
            <person name="Ohm R."/>
            <person name="Pangilinan J."/>
            <person name="Park H.-J."/>
            <person name="Ramirez L."/>
            <person name="Alfaro M."/>
            <person name="Sun H."/>
            <person name="Tritt A."/>
            <person name="Yoshinaga Y."/>
            <person name="Zwiers L.-H."/>
            <person name="Turgeon B."/>
            <person name="Goodwin S."/>
            <person name="Spatafora J."/>
            <person name="Crous P."/>
            <person name="Grigoriev I."/>
        </authorList>
    </citation>
    <scope>NUCLEOTIDE SEQUENCE</scope>
    <source>
        <strain evidence="15">CBS 113389</strain>
    </source>
</reference>
<comment type="similarity">
    <text evidence="11">Belongs to the WD repeat LIS1/nudF family.</text>
</comment>
<gene>
    <name evidence="11" type="primary">PAC1</name>
    <name evidence="11" type="synonym">LIS1</name>
    <name evidence="15" type="ORF">BDY17DRAFT_327981</name>
</gene>
<dbReference type="Pfam" id="PF00400">
    <property type="entry name" value="WD40"/>
    <property type="match status" value="6"/>
</dbReference>
<keyword evidence="10 11" id="KW-0131">Cell cycle</keyword>
<dbReference type="PROSITE" id="PS50294">
    <property type="entry name" value="WD_REPEATS_REGION"/>
    <property type="match status" value="5"/>
</dbReference>
<dbReference type="PROSITE" id="PS00678">
    <property type="entry name" value="WD_REPEATS_1"/>
    <property type="match status" value="2"/>
</dbReference>
<evidence type="ECO:0000259" key="14">
    <source>
        <dbReference type="Pfam" id="PF24951"/>
    </source>
</evidence>
<dbReference type="HAMAP" id="MF_03141">
    <property type="entry name" value="lis1"/>
    <property type="match status" value="1"/>
</dbReference>
<feature type="region of interest" description="Disordered" evidence="13">
    <location>
        <begin position="127"/>
        <end position="205"/>
    </location>
</feature>
<evidence type="ECO:0000256" key="3">
    <source>
        <dbReference type="ARBA" id="ARBA00022574"/>
    </source>
</evidence>
<dbReference type="FunFam" id="2.130.10.10:FF:000342">
    <property type="entry name" value="Nuclear distribution protein PAC1"/>
    <property type="match status" value="1"/>
</dbReference>